<evidence type="ECO:0000313" key="1">
    <source>
        <dbReference type="EMBL" id="QJA06844.1"/>
    </source>
</evidence>
<reference evidence="1 2" key="1">
    <citation type="submission" date="2019-08" db="EMBL/GenBank/DDBJ databases">
        <title>Complete genome sequence of Thermosulfurimonas marina SU872T, an anaerobic thermophilic chemolithoautotrophic bacterium isolated from a shallow marine hydrothermal vent.</title>
        <authorList>
            <person name="Allioux M."/>
            <person name="Jebbar M."/>
            <person name="Slobodkina G."/>
            <person name="Slobodkin A."/>
            <person name="Moalic Y."/>
            <person name="Frolova A."/>
            <person name="Shao Z."/>
            <person name="Alain K."/>
        </authorList>
    </citation>
    <scope>NUCLEOTIDE SEQUENCE [LARGE SCALE GENOMIC DNA]</scope>
    <source>
        <strain evidence="1 2">SU872</strain>
    </source>
</reference>
<gene>
    <name evidence="1" type="ORF">FVE67_08610</name>
</gene>
<proteinExistence type="predicted"/>
<protein>
    <submittedName>
        <fullName evidence="1">Uncharacterized protein</fullName>
    </submittedName>
</protein>
<dbReference type="EMBL" id="CP042909">
    <property type="protein sequence ID" value="QJA06844.1"/>
    <property type="molecule type" value="Genomic_DNA"/>
</dbReference>
<organism evidence="1 2">
    <name type="scientific">Thermosulfurimonas marina</name>
    <dbReference type="NCBI Taxonomy" id="2047767"/>
    <lineage>
        <taxon>Bacteria</taxon>
        <taxon>Pseudomonadati</taxon>
        <taxon>Thermodesulfobacteriota</taxon>
        <taxon>Thermodesulfobacteria</taxon>
        <taxon>Thermodesulfobacteriales</taxon>
        <taxon>Thermodesulfobacteriaceae</taxon>
        <taxon>Thermosulfurimonas</taxon>
    </lineage>
</organism>
<dbReference type="AlphaFoldDB" id="A0A6H1WUL3"/>
<dbReference type="RefSeq" id="WP_168720193.1">
    <property type="nucleotide sequence ID" value="NZ_CP042909.1"/>
</dbReference>
<accession>A0A6H1WUL3</accession>
<evidence type="ECO:0000313" key="2">
    <source>
        <dbReference type="Proteomes" id="UP000501253"/>
    </source>
</evidence>
<sequence length="111" mass="12659">MEERERAPLEVYQGKVSEGVLYIEKRTEMLEAYVIKGSFLPYENGFLLLWDGGDLIWRPLMPGEHFHTVRSLNEAVPVVMVPLDRLLADERVSASVKAMMQAAEEAFEMEG</sequence>
<keyword evidence="2" id="KW-1185">Reference proteome</keyword>
<dbReference type="Proteomes" id="UP000501253">
    <property type="component" value="Chromosome"/>
</dbReference>
<name>A0A6H1WUL3_9BACT</name>
<dbReference type="KEGG" id="tmai:FVE67_08610"/>